<evidence type="ECO:0000256" key="1">
    <source>
        <dbReference type="ARBA" id="ARBA00005323"/>
    </source>
</evidence>
<name>A0A916Z3Z8_9BACL</name>
<dbReference type="InterPro" id="IPR026956">
    <property type="entry name" value="D-ser_dehydrat-like_dom"/>
</dbReference>
<dbReference type="Gene3D" id="2.40.37.20">
    <property type="entry name" value="D-serine dehydratase-like domain"/>
    <property type="match status" value="1"/>
</dbReference>
<evidence type="ECO:0000256" key="2">
    <source>
        <dbReference type="ARBA" id="ARBA00023239"/>
    </source>
</evidence>
<keyword evidence="2" id="KW-0456">Lyase</keyword>
<gene>
    <name evidence="4" type="ORF">GCM10010911_34200</name>
</gene>
<dbReference type="InterPro" id="IPR051466">
    <property type="entry name" value="D-amino_acid_metab_enzyme"/>
</dbReference>
<reference evidence="4" key="2">
    <citation type="submission" date="2020-09" db="EMBL/GenBank/DDBJ databases">
        <authorList>
            <person name="Sun Q."/>
            <person name="Zhou Y."/>
        </authorList>
    </citation>
    <scope>NUCLEOTIDE SEQUENCE</scope>
    <source>
        <strain evidence="4">CGMCC 1.15178</strain>
    </source>
</reference>
<dbReference type="Proteomes" id="UP000612456">
    <property type="component" value="Unassembled WGS sequence"/>
</dbReference>
<dbReference type="Gene3D" id="3.20.20.10">
    <property type="entry name" value="Alanine racemase"/>
    <property type="match status" value="1"/>
</dbReference>
<reference evidence="4" key="1">
    <citation type="journal article" date="2014" name="Int. J. Syst. Evol. Microbiol.">
        <title>Complete genome sequence of Corynebacterium casei LMG S-19264T (=DSM 44701T), isolated from a smear-ripened cheese.</title>
        <authorList>
            <consortium name="US DOE Joint Genome Institute (JGI-PGF)"/>
            <person name="Walter F."/>
            <person name="Albersmeier A."/>
            <person name="Kalinowski J."/>
            <person name="Ruckert C."/>
        </authorList>
    </citation>
    <scope>NUCLEOTIDE SEQUENCE</scope>
    <source>
        <strain evidence="4">CGMCC 1.15178</strain>
    </source>
</reference>
<dbReference type="SMART" id="SM01119">
    <property type="entry name" value="D-ser_dehydrat"/>
    <property type="match status" value="1"/>
</dbReference>
<evidence type="ECO:0000313" key="4">
    <source>
        <dbReference type="EMBL" id="GGD73483.1"/>
    </source>
</evidence>
<dbReference type="PANTHER" id="PTHR28004:SF2">
    <property type="entry name" value="D-SERINE DEHYDRATASE"/>
    <property type="match status" value="1"/>
</dbReference>
<proteinExistence type="inferred from homology"/>
<accession>A0A916Z3Z8</accession>
<dbReference type="InterPro" id="IPR029066">
    <property type="entry name" value="PLP-binding_barrel"/>
</dbReference>
<dbReference type="SUPFAM" id="SSF51419">
    <property type="entry name" value="PLP-binding barrel"/>
    <property type="match status" value="1"/>
</dbReference>
<dbReference type="Pfam" id="PF01168">
    <property type="entry name" value="Ala_racemase_N"/>
    <property type="match status" value="1"/>
</dbReference>
<dbReference type="AlphaFoldDB" id="A0A916Z3Z8"/>
<dbReference type="GO" id="GO:0036088">
    <property type="term" value="P:D-serine catabolic process"/>
    <property type="evidence" value="ECO:0007669"/>
    <property type="project" value="TreeGrafter"/>
</dbReference>
<dbReference type="InterPro" id="IPR001608">
    <property type="entry name" value="Ala_racemase_N"/>
</dbReference>
<dbReference type="GO" id="GO:0008721">
    <property type="term" value="F:D-serine ammonia-lyase activity"/>
    <property type="evidence" value="ECO:0007669"/>
    <property type="project" value="TreeGrafter"/>
</dbReference>
<comment type="similarity">
    <text evidence="1">Belongs to the DSD1 family.</text>
</comment>
<evidence type="ECO:0000313" key="5">
    <source>
        <dbReference type="Proteomes" id="UP000612456"/>
    </source>
</evidence>
<comment type="caution">
    <text evidence="4">The sequence shown here is derived from an EMBL/GenBank/DDBJ whole genome shotgun (WGS) entry which is preliminary data.</text>
</comment>
<sequence length="365" mass="38450">MSIYAELATPAVIIDLDRMENNIARMAARLAECQIAHRPHIKSHKSIAIAARQLQAGATGITVAKLSEAEVFVEAGITSIMIAYAIVGADKLARFAALHRKAELIVTVDSLPAAEGLAGVGVETGKPVRAVVEIDGGLHRGGRQPGADALSFALAVNAMPGIEIVGIMGYFGTIYSNTDEQGFSEATRRESAIIGETADLFRQNGLSVEVVSTGSSPASIMCRHLDGITEVRAGNYIFFDASGVGMGLAKEEDCALRVVATVISTPLPGRATIDAGTKTMTSDKAHHREGFGIVIGHPAIAITGLNEEHGFLQFDPGTSPLNIGDRIEIIPNHSCVLPNLCDQVAGVRGGKLEEWISVDARGCNY</sequence>
<dbReference type="PANTHER" id="PTHR28004">
    <property type="entry name" value="ZGC:162816-RELATED"/>
    <property type="match status" value="1"/>
</dbReference>
<evidence type="ECO:0000259" key="3">
    <source>
        <dbReference type="SMART" id="SM01119"/>
    </source>
</evidence>
<dbReference type="RefSeq" id="WP_229750332.1">
    <property type="nucleotide sequence ID" value="NZ_BMHP01000002.1"/>
</dbReference>
<dbReference type="Pfam" id="PF14031">
    <property type="entry name" value="D-ser_dehydrat"/>
    <property type="match status" value="1"/>
</dbReference>
<protein>
    <submittedName>
        <fullName evidence="4">Alanine racemase</fullName>
    </submittedName>
</protein>
<organism evidence="4 5">
    <name type="scientific">Paenibacillus nasutitermitis</name>
    <dbReference type="NCBI Taxonomy" id="1652958"/>
    <lineage>
        <taxon>Bacteria</taxon>
        <taxon>Bacillati</taxon>
        <taxon>Bacillota</taxon>
        <taxon>Bacilli</taxon>
        <taxon>Bacillales</taxon>
        <taxon>Paenibacillaceae</taxon>
        <taxon>Paenibacillus</taxon>
    </lineage>
</organism>
<dbReference type="InterPro" id="IPR042208">
    <property type="entry name" value="D-ser_dehydrat-like_sf"/>
</dbReference>
<feature type="domain" description="D-serine dehydratase-like" evidence="3">
    <location>
        <begin position="255"/>
        <end position="348"/>
    </location>
</feature>
<keyword evidence="5" id="KW-1185">Reference proteome</keyword>
<dbReference type="EMBL" id="BMHP01000002">
    <property type="protein sequence ID" value="GGD73483.1"/>
    <property type="molecule type" value="Genomic_DNA"/>
</dbReference>